<reference evidence="2" key="1">
    <citation type="submission" date="2021-06" db="EMBL/GenBank/DDBJ databases">
        <title>Halomicroarcula sp. F24A a new haloarchaeum isolated from saline soil.</title>
        <authorList>
            <person name="Duran-Viseras A."/>
            <person name="Sanchez-Porro C."/>
            <person name="Ventosa A."/>
        </authorList>
    </citation>
    <scope>NUCLEOTIDE SEQUENCE</scope>
    <source>
        <strain evidence="2">F24A</strain>
    </source>
</reference>
<evidence type="ECO:0000313" key="3">
    <source>
        <dbReference type="Proteomes" id="UP000783863"/>
    </source>
</evidence>
<name>A0A8J8CC47_9EURY</name>
<keyword evidence="1" id="KW-1133">Transmembrane helix</keyword>
<feature type="transmembrane region" description="Helical" evidence="1">
    <location>
        <begin position="7"/>
        <end position="27"/>
    </location>
</feature>
<dbReference type="Proteomes" id="UP000783863">
    <property type="component" value="Unassembled WGS sequence"/>
</dbReference>
<keyword evidence="3" id="KW-1185">Reference proteome</keyword>
<dbReference type="AlphaFoldDB" id="A0A8J8CC47"/>
<proteinExistence type="predicted"/>
<feature type="transmembrane region" description="Helical" evidence="1">
    <location>
        <begin position="71"/>
        <end position="95"/>
    </location>
</feature>
<accession>A0A8J8CC47</accession>
<keyword evidence="1" id="KW-0812">Transmembrane</keyword>
<protein>
    <submittedName>
        <fullName evidence="2">Uncharacterized protein</fullName>
    </submittedName>
</protein>
<evidence type="ECO:0000313" key="2">
    <source>
        <dbReference type="EMBL" id="MBX0303055.1"/>
    </source>
</evidence>
<keyword evidence="1" id="KW-0472">Membrane</keyword>
<dbReference type="EMBL" id="RKLQ01000001">
    <property type="protein sequence ID" value="MBX0303055.1"/>
    <property type="molecule type" value="Genomic_DNA"/>
</dbReference>
<feature type="transmembrane region" description="Helical" evidence="1">
    <location>
        <begin position="39"/>
        <end position="59"/>
    </location>
</feature>
<organism evidence="2 3">
    <name type="scientific">Haloarcula salinisoli</name>
    <dbReference type="NCBI Taxonomy" id="2487746"/>
    <lineage>
        <taxon>Archaea</taxon>
        <taxon>Methanobacteriati</taxon>
        <taxon>Methanobacteriota</taxon>
        <taxon>Stenosarchaea group</taxon>
        <taxon>Halobacteria</taxon>
        <taxon>Halobacteriales</taxon>
        <taxon>Haloarculaceae</taxon>
        <taxon>Haloarcula</taxon>
    </lineage>
</organism>
<feature type="transmembrane region" description="Helical" evidence="1">
    <location>
        <begin position="107"/>
        <end position="132"/>
    </location>
</feature>
<sequence>MVGARPVRDITTFVSCYLLLSLPPFLYLNRGLSTLVTDIALLATVGMVALVLVTSLFFISEGVERYTNFFFDVTDVYSVFVDLAFVLAAVSWWAVPELATRFEWGAQLRYVLTAIIVCHVPMVLLLSLLTIIGRAQTAS</sequence>
<comment type="caution">
    <text evidence="2">The sequence shown here is derived from an EMBL/GenBank/DDBJ whole genome shotgun (WGS) entry which is preliminary data.</text>
</comment>
<gene>
    <name evidence="2" type="ORF">EGD98_05135</name>
</gene>
<dbReference type="RefSeq" id="WP_220587275.1">
    <property type="nucleotide sequence ID" value="NZ_RKLQ01000001.1"/>
</dbReference>
<evidence type="ECO:0000256" key="1">
    <source>
        <dbReference type="SAM" id="Phobius"/>
    </source>
</evidence>